<comment type="subcellular location">
    <subcellularLocation>
        <location evidence="2">Endosome membrane</location>
        <topology evidence="2">Peripheral membrane protein</topology>
    </subcellularLocation>
    <subcellularLocation>
        <location evidence="1">Late endosome membrane</location>
    </subcellularLocation>
    <subcellularLocation>
        <location evidence="3">Lysosome membrane</location>
        <topology evidence="3">Peripheral membrane protein</topology>
        <orientation evidence="3">Cytoplasmic side</orientation>
    </subcellularLocation>
</comment>
<reference evidence="11" key="1">
    <citation type="submission" date="2022-01" db="EMBL/GenBank/DDBJ databases">
        <authorList>
            <person name="Braso-Vives M."/>
        </authorList>
    </citation>
    <scope>NUCLEOTIDE SEQUENCE</scope>
</reference>
<dbReference type="AlphaFoldDB" id="A0A8J9VHK2"/>
<evidence type="ECO:0000313" key="11">
    <source>
        <dbReference type="EMBL" id="CAH1240028.1"/>
    </source>
</evidence>
<sequence length="152" mass="16626">MSEKVAPAADDWQQPPPSYPTQAAQPGYQQQYPPPQSASYQQPPTIGAVQSTTTVVVPQPGAVVVSVNPTTRSSQPVRLTCPSCRQDVLTTVQHEVGMFTWLMVGAVFLFGFAFPLVWLGCCFIPLCIRDFKDPKHTCPNCNTHLGTHKRGN</sequence>
<dbReference type="OrthoDB" id="4713066at2759"/>
<dbReference type="GO" id="GO:0005634">
    <property type="term" value="C:nucleus"/>
    <property type="evidence" value="ECO:0007669"/>
    <property type="project" value="TreeGrafter"/>
</dbReference>
<keyword evidence="6" id="KW-0862">Zinc</keyword>
<evidence type="ECO:0000256" key="4">
    <source>
        <dbReference type="ARBA" id="ARBA00005975"/>
    </source>
</evidence>
<feature type="compositionally biased region" description="Low complexity" evidence="8">
    <location>
        <begin position="1"/>
        <end position="13"/>
    </location>
</feature>
<comment type="similarity">
    <text evidence="4">Belongs to the CDIP1/LITAF family.</text>
</comment>
<dbReference type="SMART" id="SM00714">
    <property type="entry name" value="LITAF"/>
    <property type="match status" value="1"/>
</dbReference>
<evidence type="ECO:0000259" key="10">
    <source>
        <dbReference type="PROSITE" id="PS51837"/>
    </source>
</evidence>
<feature type="compositionally biased region" description="Low complexity" evidence="8">
    <location>
        <begin position="20"/>
        <end position="43"/>
    </location>
</feature>
<evidence type="ECO:0000256" key="2">
    <source>
        <dbReference type="ARBA" id="ARBA00004481"/>
    </source>
</evidence>
<keyword evidence="9" id="KW-1133">Transmembrane helix</keyword>
<dbReference type="InterPro" id="IPR006629">
    <property type="entry name" value="LITAF"/>
</dbReference>
<proteinExistence type="inferred from homology"/>
<evidence type="ECO:0000313" key="12">
    <source>
        <dbReference type="Proteomes" id="UP000838412"/>
    </source>
</evidence>
<dbReference type="PANTHER" id="PTHR23292">
    <property type="entry name" value="LIPOPOLYSACCHARIDE-INDUCED TUMOR NECROSIS FACTOR-ALPHA FACTOR"/>
    <property type="match status" value="1"/>
</dbReference>
<keyword evidence="7 9" id="KW-0472">Membrane</keyword>
<evidence type="ECO:0000256" key="3">
    <source>
        <dbReference type="ARBA" id="ARBA00004630"/>
    </source>
</evidence>
<feature type="domain" description="LITAF" evidence="10">
    <location>
        <begin position="61"/>
        <end position="150"/>
    </location>
</feature>
<gene>
    <name evidence="11" type="primary">LITAF</name>
    <name evidence="11" type="ORF">BLAG_LOCUS4125</name>
</gene>
<dbReference type="PROSITE" id="PS51837">
    <property type="entry name" value="LITAF"/>
    <property type="match status" value="1"/>
</dbReference>
<feature type="transmembrane region" description="Helical" evidence="9">
    <location>
        <begin position="99"/>
        <end position="126"/>
    </location>
</feature>
<dbReference type="Pfam" id="PF10601">
    <property type="entry name" value="zf-LITAF-like"/>
    <property type="match status" value="1"/>
</dbReference>
<keyword evidence="9" id="KW-0812">Transmembrane</keyword>
<dbReference type="EMBL" id="OV696696">
    <property type="protein sequence ID" value="CAH1240028.1"/>
    <property type="molecule type" value="Genomic_DNA"/>
</dbReference>
<accession>A0A8J9VHK2</accession>
<dbReference type="GO" id="GO:0098574">
    <property type="term" value="C:cytoplasmic side of lysosomal membrane"/>
    <property type="evidence" value="ECO:0007669"/>
    <property type="project" value="TreeGrafter"/>
</dbReference>
<dbReference type="GO" id="GO:0008270">
    <property type="term" value="F:zinc ion binding"/>
    <property type="evidence" value="ECO:0007669"/>
    <property type="project" value="TreeGrafter"/>
</dbReference>
<keyword evidence="12" id="KW-1185">Reference proteome</keyword>
<dbReference type="InterPro" id="IPR037519">
    <property type="entry name" value="LITAF_fam"/>
</dbReference>
<protein>
    <submittedName>
        <fullName evidence="11">LITAF protein</fullName>
    </submittedName>
</protein>
<evidence type="ECO:0000256" key="6">
    <source>
        <dbReference type="ARBA" id="ARBA00022833"/>
    </source>
</evidence>
<feature type="region of interest" description="Disordered" evidence="8">
    <location>
        <begin position="1"/>
        <end position="43"/>
    </location>
</feature>
<evidence type="ECO:0000256" key="8">
    <source>
        <dbReference type="SAM" id="MobiDB-lite"/>
    </source>
</evidence>
<dbReference type="PANTHER" id="PTHR23292:SF6">
    <property type="entry name" value="FI16602P1-RELATED"/>
    <property type="match status" value="1"/>
</dbReference>
<evidence type="ECO:0000256" key="7">
    <source>
        <dbReference type="ARBA" id="ARBA00023136"/>
    </source>
</evidence>
<dbReference type="Proteomes" id="UP000838412">
    <property type="component" value="Chromosome 11"/>
</dbReference>
<organism evidence="11 12">
    <name type="scientific">Branchiostoma lanceolatum</name>
    <name type="common">Common lancelet</name>
    <name type="synonym">Amphioxus lanceolatum</name>
    <dbReference type="NCBI Taxonomy" id="7740"/>
    <lineage>
        <taxon>Eukaryota</taxon>
        <taxon>Metazoa</taxon>
        <taxon>Chordata</taxon>
        <taxon>Cephalochordata</taxon>
        <taxon>Leptocardii</taxon>
        <taxon>Amphioxiformes</taxon>
        <taxon>Branchiostomatidae</taxon>
        <taxon>Branchiostoma</taxon>
    </lineage>
</organism>
<evidence type="ECO:0000256" key="5">
    <source>
        <dbReference type="ARBA" id="ARBA00022723"/>
    </source>
</evidence>
<dbReference type="GO" id="GO:0098560">
    <property type="term" value="C:cytoplasmic side of late endosome membrane"/>
    <property type="evidence" value="ECO:0007669"/>
    <property type="project" value="TreeGrafter"/>
</dbReference>
<evidence type="ECO:0000256" key="1">
    <source>
        <dbReference type="ARBA" id="ARBA00004414"/>
    </source>
</evidence>
<keyword evidence="5" id="KW-0479">Metal-binding</keyword>
<name>A0A8J9VHK2_BRALA</name>
<evidence type="ECO:0000256" key="9">
    <source>
        <dbReference type="SAM" id="Phobius"/>
    </source>
</evidence>